<organism evidence="15 16">
    <name type="scientific">Roseiconus lacunae</name>
    <dbReference type="NCBI Taxonomy" id="2605694"/>
    <lineage>
        <taxon>Bacteria</taxon>
        <taxon>Pseudomonadati</taxon>
        <taxon>Planctomycetota</taxon>
        <taxon>Planctomycetia</taxon>
        <taxon>Pirellulales</taxon>
        <taxon>Pirellulaceae</taxon>
        <taxon>Roseiconus</taxon>
    </lineage>
</organism>
<dbReference type="InterPro" id="IPR014001">
    <property type="entry name" value="Helicase_ATP-bd"/>
</dbReference>
<evidence type="ECO:0000256" key="11">
    <source>
        <dbReference type="ARBA" id="ARBA00038058"/>
    </source>
</evidence>
<dbReference type="InterPro" id="IPR045028">
    <property type="entry name" value="DinG/Rad3-like"/>
</dbReference>
<keyword evidence="9" id="KW-0238">DNA-binding</keyword>
<name>A0ABT7PC82_9BACT</name>
<dbReference type="SMART" id="SM00487">
    <property type="entry name" value="DEXDc"/>
    <property type="match status" value="1"/>
</dbReference>
<dbReference type="InterPro" id="IPR006555">
    <property type="entry name" value="ATP-dep_Helicase_C"/>
</dbReference>
<evidence type="ECO:0000256" key="1">
    <source>
        <dbReference type="ARBA" id="ARBA00001966"/>
    </source>
</evidence>
<comment type="caution">
    <text evidence="15">The sequence shown here is derived from an EMBL/GenBank/DDBJ whole genome shotgun (WGS) entry which is preliminary data.</text>
</comment>
<dbReference type="Pfam" id="PF00270">
    <property type="entry name" value="DEAD"/>
    <property type="match status" value="1"/>
</dbReference>
<comment type="cofactor">
    <cofactor evidence="1">
        <name>[4Fe-4S] cluster</name>
        <dbReference type="ChEBI" id="CHEBI:49883"/>
    </cofactor>
</comment>
<keyword evidence="7" id="KW-0408">Iron</keyword>
<dbReference type="PANTHER" id="PTHR11472:SF34">
    <property type="entry name" value="REGULATOR OF TELOMERE ELONGATION HELICASE 1"/>
    <property type="match status" value="1"/>
</dbReference>
<sequence length="676" mass="76066">MSEPELDVASILGSEGRIAARLSGYEARSQQLEMAEAVAKALRAEQHLIAEAGTGTGKSFAYLVPAILHATGEARIKSNPDDEDGRKPRVLISTHTISLQEQLIAKDLPLLNSVIPREFSSVLVKGRGNYLSKRRLDRTMAKMTSLLGSDHQYQQLNKIRAWTKDTTDGSLASMPLRPDREVWTEILSDTGNCLRKKCNHFQDCFYFKARRRAQNAQLLVVNHALFFSDLALRREGVSLLPDYDAVILDECHTIESVAGDHLGLRLTSGQFTYLFDRLYNDRNQRGLLVDKNLKGLQQLVDRLRFAHSEFFADILDWQRDHGGSNGRVRRPDIVTNPLSEPMEELAKKLSLQAQGQRDEADRLDFESAHDRLVLLSSSLDRWIRQRDEDTVFWIESTPTRGGMDRVELSSSPIDVGSQLRECLFQSEDIRSVVMTSATIASGDDDRFSFFRSRVGLTGGMSVRVGSPFDYATQSKIVIVRDMPDPSRERELFEKRLPEQIKKYVDQSQGHAFVLFTSYGLLKHCAARLSRHFAQQQLPLYTQGGDMNRTQMVDAFKRAPGVLFGTDSFWQGVDVPGKALTNVIITKLPFAVPDHPLLEARLEAIRSGGGNPFSEYQVPEAAIKFRQGVGRLIRTRSDRGMVVVLDPRIRTKPYGKVFLASLPSQPIEDVSIHSHSR</sequence>
<dbReference type="InterPro" id="IPR011545">
    <property type="entry name" value="DEAD/DEAH_box_helicase_dom"/>
</dbReference>
<keyword evidence="6" id="KW-0067">ATP-binding</keyword>
<keyword evidence="5 15" id="KW-0347">Helicase</keyword>
<dbReference type="SMART" id="SM00491">
    <property type="entry name" value="HELICc2"/>
    <property type="match status" value="1"/>
</dbReference>
<dbReference type="PANTHER" id="PTHR11472">
    <property type="entry name" value="DNA REPAIR DEAD HELICASE RAD3/XP-D SUBFAMILY MEMBER"/>
    <property type="match status" value="1"/>
</dbReference>
<evidence type="ECO:0000256" key="3">
    <source>
        <dbReference type="ARBA" id="ARBA00022741"/>
    </source>
</evidence>
<keyword evidence="4" id="KW-0378">Hydrolase</keyword>
<dbReference type="PROSITE" id="PS51193">
    <property type="entry name" value="HELICASE_ATP_BIND_2"/>
    <property type="match status" value="1"/>
</dbReference>
<comment type="similarity">
    <text evidence="11">Belongs to the helicase family. DinG subfamily.</text>
</comment>
<dbReference type="InterPro" id="IPR027417">
    <property type="entry name" value="P-loop_NTPase"/>
</dbReference>
<dbReference type="Pfam" id="PF06733">
    <property type="entry name" value="DEAD_2"/>
    <property type="match status" value="1"/>
</dbReference>
<proteinExistence type="inferred from homology"/>
<keyword evidence="3" id="KW-0547">Nucleotide-binding</keyword>
<reference evidence="15 16" key="1">
    <citation type="submission" date="2023-06" db="EMBL/GenBank/DDBJ databases">
        <title>Roseiconus lacunae JC819 isolated from Gulf of Mannar region, Tamil Nadu.</title>
        <authorList>
            <person name="Pk S."/>
            <person name="Ch S."/>
            <person name="Ch V.R."/>
        </authorList>
    </citation>
    <scope>NUCLEOTIDE SEQUENCE [LARGE SCALE GENOMIC DNA]</scope>
    <source>
        <strain evidence="15 16">JC819</strain>
    </source>
</reference>
<dbReference type="EC" id="5.6.2.3" evidence="12"/>
<evidence type="ECO:0000256" key="13">
    <source>
        <dbReference type="ARBA" id="ARBA00048954"/>
    </source>
</evidence>
<evidence type="ECO:0000256" key="4">
    <source>
        <dbReference type="ARBA" id="ARBA00022801"/>
    </source>
</evidence>
<evidence type="ECO:0000256" key="12">
    <source>
        <dbReference type="ARBA" id="ARBA00044969"/>
    </source>
</evidence>
<evidence type="ECO:0000259" key="14">
    <source>
        <dbReference type="PROSITE" id="PS51193"/>
    </source>
</evidence>
<keyword evidence="10" id="KW-0413">Isomerase</keyword>
<evidence type="ECO:0000313" key="16">
    <source>
        <dbReference type="Proteomes" id="UP001239462"/>
    </source>
</evidence>
<dbReference type="InterPro" id="IPR014013">
    <property type="entry name" value="Helic_SF1/SF2_ATP-bd_DinG/Rad3"/>
</dbReference>
<evidence type="ECO:0000256" key="6">
    <source>
        <dbReference type="ARBA" id="ARBA00022840"/>
    </source>
</evidence>
<dbReference type="Gene3D" id="3.40.50.300">
    <property type="entry name" value="P-loop containing nucleotide triphosphate hydrolases"/>
    <property type="match status" value="2"/>
</dbReference>
<comment type="catalytic activity">
    <reaction evidence="13">
        <text>ATP + H2O = ADP + phosphate + H(+)</text>
        <dbReference type="Rhea" id="RHEA:13065"/>
        <dbReference type="ChEBI" id="CHEBI:15377"/>
        <dbReference type="ChEBI" id="CHEBI:15378"/>
        <dbReference type="ChEBI" id="CHEBI:30616"/>
        <dbReference type="ChEBI" id="CHEBI:43474"/>
        <dbReference type="ChEBI" id="CHEBI:456216"/>
        <dbReference type="EC" id="5.6.2.3"/>
    </reaction>
</comment>
<gene>
    <name evidence="15" type="ORF">QTN89_00335</name>
</gene>
<keyword evidence="16" id="KW-1185">Reference proteome</keyword>
<dbReference type="RefSeq" id="WP_230779293.1">
    <property type="nucleotide sequence ID" value="NZ_JAJMQV010000183.1"/>
</dbReference>
<dbReference type="InterPro" id="IPR010614">
    <property type="entry name" value="RAD3-like_helicase_DEAD"/>
</dbReference>
<keyword evidence="8" id="KW-0411">Iron-sulfur</keyword>
<evidence type="ECO:0000256" key="9">
    <source>
        <dbReference type="ARBA" id="ARBA00023125"/>
    </source>
</evidence>
<dbReference type="EMBL" id="JASZZN010000001">
    <property type="protein sequence ID" value="MDM4013856.1"/>
    <property type="molecule type" value="Genomic_DNA"/>
</dbReference>
<evidence type="ECO:0000256" key="5">
    <source>
        <dbReference type="ARBA" id="ARBA00022806"/>
    </source>
</evidence>
<evidence type="ECO:0000256" key="7">
    <source>
        <dbReference type="ARBA" id="ARBA00023004"/>
    </source>
</evidence>
<dbReference type="Proteomes" id="UP001239462">
    <property type="component" value="Unassembled WGS sequence"/>
</dbReference>
<dbReference type="GO" id="GO:0004386">
    <property type="term" value="F:helicase activity"/>
    <property type="evidence" value="ECO:0007669"/>
    <property type="project" value="UniProtKB-KW"/>
</dbReference>
<evidence type="ECO:0000256" key="8">
    <source>
        <dbReference type="ARBA" id="ARBA00023014"/>
    </source>
</evidence>
<dbReference type="Pfam" id="PF13307">
    <property type="entry name" value="Helicase_C_2"/>
    <property type="match status" value="1"/>
</dbReference>
<protein>
    <recommendedName>
        <fullName evidence="12">DNA 5'-3' helicase</fullName>
        <ecNumber evidence="12">5.6.2.3</ecNumber>
    </recommendedName>
</protein>
<keyword evidence="2" id="KW-0479">Metal-binding</keyword>
<evidence type="ECO:0000256" key="10">
    <source>
        <dbReference type="ARBA" id="ARBA00023235"/>
    </source>
</evidence>
<evidence type="ECO:0000313" key="15">
    <source>
        <dbReference type="EMBL" id="MDM4013856.1"/>
    </source>
</evidence>
<accession>A0ABT7PC82</accession>
<evidence type="ECO:0000256" key="2">
    <source>
        <dbReference type="ARBA" id="ARBA00022723"/>
    </source>
</evidence>
<dbReference type="SUPFAM" id="SSF52540">
    <property type="entry name" value="P-loop containing nucleoside triphosphate hydrolases"/>
    <property type="match status" value="1"/>
</dbReference>
<feature type="domain" description="Helicase ATP-binding" evidence="14">
    <location>
        <begin position="17"/>
        <end position="300"/>
    </location>
</feature>